<organism evidence="1 2">
    <name type="scientific">Sulfuriferula multivorans</name>
    <dbReference type="NCBI Taxonomy" id="1559896"/>
    <lineage>
        <taxon>Bacteria</taxon>
        <taxon>Pseudomonadati</taxon>
        <taxon>Pseudomonadota</taxon>
        <taxon>Betaproteobacteria</taxon>
        <taxon>Nitrosomonadales</taxon>
        <taxon>Sulfuricellaceae</taxon>
        <taxon>Sulfuriferula</taxon>
    </lineage>
</organism>
<dbReference type="EMBL" id="JAAFGW010000012">
    <property type="protein sequence ID" value="NDP47069.1"/>
    <property type="molecule type" value="Genomic_DNA"/>
</dbReference>
<sequence length="251" mass="29022">MISDEMVRETFQPILDTLGGYMHPLMRGQFVQIYRGLPRQLWKDAHKDDRPGGCLRHKTVFEKYDAIPKYCFDCYKVEIAPCTVVQLFKLLMVFEKIALPGDNSRKCMCEGRPDCSGFYKGFVYCRGLDEGKEVRKILKRVVSHEISPQIPVTLKRGCSEFARSHPGYARIESGKAKLEYQKKWRVHEEFVDQNVRFPPVFQQVNASGTYLPEEIYSLQYWLTYAATIGDESYLTISGKILEPSPQVKRPC</sequence>
<comment type="caution">
    <text evidence="1">The sequence shown here is derived from an EMBL/GenBank/DDBJ whole genome shotgun (WGS) entry which is preliminary data.</text>
</comment>
<protein>
    <submittedName>
        <fullName evidence="1">Uncharacterized protein</fullName>
    </submittedName>
</protein>
<dbReference type="AlphaFoldDB" id="A0A7C9P4W2"/>
<proteinExistence type="predicted"/>
<reference evidence="1 2" key="1">
    <citation type="submission" date="2019-09" db="EMBL/GenBank/DDBJ databases">
        <title>H2 Metabolism Revealed by Metagenomic Analysis in Subglacial Sediment of East Antarctica.</title>
        <authorList>
            <person name="Yang Z."/>
            <person name="Zhang Y."/>
            <person name="Lv Y."/>
            <person name="Yan W."/>
            <person name="Xiao X."/>
            <person name="Sun B."/>
            <person name="Ma H."/>
        </authorList>
    </citation>
    <scope>NUCLEOTIDE SEQUENCE [LARGE SCALE GENOMIC DNA]</scope>
    <source>
        <strain evidence="1">Bin2_2</strain>
    </source>
</reference>
<accession>A0A7C9P4W2</accession>
<evidence type="ECO:0000313" key="2">
    <source>
        <dbReference type="Proteomes" id="UP000483432"/>
    </source>
</evidence>
<evidence type="ECO:0000313" key="1">
    <source>
        <dbReference type="EMBL" id="NDP47069.1"/>
    </source>
</evidence>
<dbReference type="Proteomes" id="UP000483432">
    <property type="component" value="Unassembled WGS sequence"/>
</dbReference>
<gene>
    <name evidence="1" type="ORF">GZ085_01510</name>
</gene>
<name>A0A7C9P4W2_9PROT</name>